<feature type="non-terminal residue" evidence="1">
    <location>
        <position position="1"/>
    </location>
</feature>
<sequence>DAGNLSPKVIEYLNRKIKSRCFCEVEPAGFFSLGAVAIENDVAQFPENRFYYSETANLVIFKGSEPHFEKYRFLNAIVDVAEHYCKAKELFTINGTISPVAHTSSRRILTVFNQQRLQKKLQDYGLEDMTWEGRPATSSYLLWVARKRGIPSVSLWPEIPFYLAAGEDVQAIKLILRFLDKRFELGLDLKELDEKIRDRNLKIDNLREENPDINRYIGMLESGLSLSEEEQLELIKGITEILEETG</sequence>
<evidence type="ECO:0000313" key="1">
    <source>
        <dbReference type="EMBL" id="GAJ07173.1"/>
    </source>
</evidence>
<dbReference type="InterPro" id="IPR019151">
    <property type="entry name" value="Proteasome_assmbl_chaperone_2"/>
</dbReference>
<dbReference type="EMBL" id="BARW01030551">
    <property type="protein sequence ID" value="GAJ07173.1"/>
    <property type="molecule type" value="Genomic_DNA"/>
</dbReference>
<comment type="caution">
    <text evidence="1">The sequence shown here is derived from an EMBL/GenBank/DDBJ whole genome shotgun (WGS) entry which is preliminary data.</text>
</comment>
<proteinExistence type="predicted"/>
<organism evidence="1">
    <name type="scientific">marine sediment metagenome</name>
    <dbReference type="NCBI Taxonomy" id="412755"/>
    <lineage>
        <taxon>unclassified sequences</taxon>
        <taxon>metagenomes</taxon>
        <taxon>ecological metagenomes</taxon>
    </lineage>
</organism>
<accession>X1TPC1</accession>
<dbReference type="AlphaFoldDB" id="X1TPC1"/>
<dbReference type="PANTHER" id="PTHR35610">
    <property type="entry name" value="3-ISOPROPYLMALATE DEHYDRATASE-RELATED"/>
    <property type="match status" value="1"/>
</dbReference>
<dbReference type="PANTHER" id="PTHR35610:SF3">
    <property type="entry name" value="PROTEASOME ASSEMBLY CHAPERONE FAMILY PROTEIN"/>
    <property type="match status" value="1"/>
</dbReference>
<evidence type="ECO:0008006" key="2">
    <source>
        <dbReference type="Google" id="ProtNLM"/>
    </source>
</evidence>
<name>X1TPC1_9ZZZZ</name>
<protein>
    <recommendedName>
        <fullName evidence="2">PAC2 family protein</fullName>
    </recommendedName>
</protein>
<reference evidence="1" key="1">
    <citation type="journal article" date="2014" name="Front. Microbiol.">
        <title>High frequency of phylogenetically diverse reductive dehalogenase-homologous genes in deep subseafloor sedimentary metagenomes.</title>
        <authorList>
            <person name="Kawai M."/>
            <person name="Futagami T."/>
            <person name="Toyoda A."/>
            <person name="Takaki Y."/>
            <person name="Nishi S."/>
            <person name="Hori S."/>
            <person name="Arai W."/>
            <person name="Tsubouchi T."/>
            <person name="Morono Y."/>
            <person name="Uchiyama I."/>
            <person name="Ito T."/>
            <person name="Fujiyama A."/>
            <person name="Inagaki F."/>
            <person name="Takami H."/>
        </authorList>
    </citation>
    <scope>NUCLEOTIDE SEQUENCE</scope>
    <source>
        <strain evidence="1">Expedition CK06-06</strain>
    </source>
</reference>
<dbReference type="InterPro" id="IPR038389">
    <property type="entry name" value="PSMG2_sf"/>
</dbReference>
<gene>
    <name evidence="1" type="ORF">S12H4_48818</name>
</gene>
<dbReference type="Pfam" id="PF09754">
    <property type="entry name" value="PAC2"/>
    <property type="match status" value="1"/>
</dbReference>
<dbReference type="SUPFAM" id="SSF159659">
    <property type="entry name" value="Cgl1923-like"/>
    <property type="match status" value="1"/>
</dbReference>
<dbReference type="Gene3D" id="3.40.50.10900">
    <property type="entry name" value="PAC-like subunit"/>
    <property type="match status" value="1"/>
</dbReference>